<name>A0A919V7V1_9ACTN</name>
<comment type="cofactor">
    <cofactor evidence="5">
        <name>FMN</name>
        <dbReference type="ChEBI" id="CHEBI:58210"/>
    </cofactor>
    <text evidence="5">Binds 1 FMN per subunit.</text>
</comment>
<evidence type="ECO:0000259" key="7">
    <source>
        <dbReference type="Pfam" id="PF01243"/>
    </source>
</evidence>
<dbReference type="AlphaFoldDB" id="A0A919V7V1"/>
<dbReference type="InterPro" id="IPR012349">
    <property type="entry name" value="Split_barrel_FMN-bd"/>
</dbReference>
<accession>A0A919V7V1</accession>
<evidence type="ECO:0000256" key="2">
    <source>
        <dbReference type="ARBA" id="ARBA00022630"/>
    </source>
</evidence>
<dbReference type="InterPro" id="IPR000659">
    <property type="entry name" value="Pyridox_Oxase"/>
</dbReference>
<organism evidence="9 10">
    <name type="scientific">Sinosporangium siamense</name>
    <dbReference type="NCBI Taxonomy" id="1367973"/>
    <lineage>
        <taxon>Bacteria</taxon>
        <taxon>Bacillati</taxon>
        <taxon>Actinomycetota</taxon>
        <taxon>Actinomycetes</taxon>
        <taxon>Streptosporangiales</taxon>
        <taxon>Streptosporangiaceae</taxon>
        <taxon>Sinosporangium</taxon>
    </lineage>
</organism>
<dbReference type="PANTHER" id="PTHR10851:SF0">
    <property type="entry name" value="PYRIDOXINE-5'-PHOSPHATE OXIDASE"/>
    <property type="match status" value="1"/>
</dbReference>
<feature type="binding site" evidence="5">
    <location>
        <position position="86"/>
    </location>
    <ligand>
        <name>FMN</name>
        <dbReference type="ChEBI" id="CHEBI:58210"/>
    </ligand>
</feature>
<evidence type="ECO:0000256" key="1">
    <source>
        <dbReference type="ARBA" id="ARBA00007301"/>
    </source>
</evidence>
<feature type="binding site" evidence="5">
    <location>
        <begin position="143"/>
        <end position="144"/>
    </location>
    <ligand>
        <name>FMN</name>
        <dbReference type="ChEBI" id="CHEBI:58210"/>
    </ligand>
</feature>
<evidence type="ECO:0000256" key="3">
    <source>
        <dbReference type="ARBA" id="ARBA00022643"/>
    </source>
</evidence>
<feature type="domain" description="Pyridoxine 5'-phosphate oxidase dimerisation C-terminal" evidence="8">
    <location>
        <begin position="174"/>
        <end position="213"/>
    </location>
</feature>
<dbReference type="GO" id="GO:0010181">
    <property type="term" value="F:FMN binding"/>
    <property type="evidence" value="ECO:0007669"/>
    <property type="project" value="InterPro"/>
</dbReference>
<keyword evidence="3 5" id="KW-0288">FMN</keyword>
<feature type="binding site" evidence="5">
    <location>
        <position position="85"/>
    </location>
    <ligand>
        <name>FMN</name>
        <dbReference type="ChEBI" id="CHEBI:58210"/>
    </ligand>
</feature>
<evidence type="ECO:0000259" key="8">
    <source>
        <dbReference type="Pfam" id="PF10590"/>
    </source>
</evidence>
<dbReference type="EMBL" id="BOOW01000036">
    <property type="protein sequence ID" value="GII95505.1"/>
    <property type="molecule type" value="Genomic_DNA"/>
</dbReference>
<gene>
    <name evidence="9" type="primary">phzG1_2</name>
    <name evidence="9" type="ORF">Ssi02_57360</name>
</gene>
<protein>
    <submittedName>
        <fullName evidence="9">Pyridoxamine 5'-phosphate oxidase</fullName>
    </submittedName>
</protein>
<feature type="compositionally biased region" description="Polar residues" evidence="6">
    <location>
        <begin position="1"/>
        <end position="12"/>
    </location>
</feature>
<evidence type="ECO:0000256" key="6">
    <source>
        <dbReference type="SAM" id="MobiDB-lite"/>
    </source>
</evidence>
<evidence type="ECO:0000313" key="9">
    <source>
        <dbReference type="EMBL" id="GII95505.1"/>
    </source>
</evidence>
<keyword evidence="10" id="KW-1185">Reference proteome</keyword>
<dbReference type="NCBIfam" id="NF004231">
    <property type="entry name" value="PRK05679.1"/>
    <property type="match status" value="1"/>
</dbReference>
<comment type="similarity">
    <text evidence="1">Belongs to the pyridoxamine 5'-phosphate oxidase family.</text>
</comment>
<dbReference type="InterPro" id="IPR019576">
    <property type="entry name" value="Pyridoxamine_oxidase_dimer_C"/>
</dbReference>
<keyword evidence="2" id="KW-0285">Flavoprotein</keyword>
<dbReference type="Gene3D" id="2.30.110.10">
    <property type="entry name" value="Electron Transport, Fmn-binding Protein, Chain A"/>
    <property type="match status" value="1"/>
</dbReference>
<dbReference type="SUPFAM" id="SSF50475">
    <property type="entry name" value="FMN-binding split barrel"/>
    <property type="match status" value="1"/>
</dbReference>
<evidence type="ECO:0000256" key="5">
    <source>
        <dbReference type="PIRSR" id="PIRSR000190-2"/>
    </source>
</evidence>
<feature type="binding site" evidence="5">
    <location>
        <position position="186"/>
    </location>
    <ligand>
        <name>FMN</name>
        <dbReference type="ChEBI" id="CHEBI:58210"/>
    </ligand>
</feature>
<feature type="region of interest" description="Disordered" evidence="6">
    <location>
        <begin position="1"/>
        <end position="27"/>
    </location>
</feature>
<proteinExistence type="inferred from homology"/>
<evidence type="ECO:0000313" key="10">
    <source>
        <dbReference type="Proteomes" id="UP000606172"/>
    </source>
</evidence>
<dbReference type="InterPro" id="IPR011576">
    <property type="entry name" value="Pyridox_Oxase_N"/>
</dbReference>
<dbReference type="Proteomes" id="UP000606172">
    <property type="component" value="Unassembled WGS sequence"/>
</dbReference>
<feature type="binding site" evidence="5">
    <location>
        <position position="196"/>
    </location>
    <ligand>
        <name>FMN</name>
        <dbReference type="ChEBI" id="CHEBI:58210"/>
    </ligand>
</feature>
<dbReference type="RefSeq" id="WP_239129864.1">
    <property type="nucleotide sequence ID" value="NZ_BOOW01000036.1"/>
</dbReference>
<dbReference type="PANTHER" id="PTHR10851">
    <property type="entry name" value="PYRIDOXINE-5-PHOSPHATE OXIDASE"/>
    <property type="match status" value="1"/>
</dbReference>
<evidence type="ECO:0000256" key="4">
    <source>
        <dbReference type="ARBA" id="ARBA00023002"/>
    </source>
</evidence>
<dbReference type="PIRSF" id="PIRSF000190">
    <property type="entry name" value="Pyd_amn-ph_oxd"/>
    <property type="match status" value="1"/>
</dbReference>
<dbReference type="NCBIfam" id="NF038138">
    <property type="entry name" value="phena_PhzG"/>
    <property type="match status" value="1"/>
</dbReference>
<comment type="caution">
    <text evidence="9">The sequence shown here is derived from an EMBL/GenBank/DDBJ whole genome shotgun (WGS) entry which is preliminary data.</text>
</comment>
<dbReference type="GO" id="GO:0004733">
    <property type="term" value="F:pyridoxamine phosphate oxidase activity"/>
    <property type="evidence" value="ECO:0007669"/>
    <property type="project" value="InterPro"/>
</dbReference>
<feature type="domain" description="Pyridoxamine 5'-phosphate oxidase N-terminal" evidence="7">
    <location>
        <begin position="37"/>
        <end position="154"/>
    </location>
</feature>
<dbReference type="InterPro" id="IPR053451">
    <property type="entry name" value="Phenazine_biosynth_oxidase"/>
</dbReference>
<feature type="binding site" evidence="5">
    <location>
        <position position="108"/>
    </location>
    <ligand>
        <name>FMN</name>
        <dbReference type="ChEBI" id="CHEBI:58210"/>
    </ligand>
</feature>
<reference evidence="9" key="1">
    <citation type="submission" date="2021-01" db="EMBL/GenBank/DDBJ databases">
        <title>Whole genome shotgun sequence of Sinosporangium siamense NBRC 109515.</title>
        <authorList>
            <person name="Komaki H."/>
            <person name="Tamura T."/>
        </authorList>
    </citation>
    <scope>NUCLEOTIDE SEQUENCE</scope>
    <source>
        <strain evidence="9">NBRC 109515</strain>
    </source>
</reference>
<dbReference type="GO" id="GO:0008615">
    <property type="term" value="P:pyridoxine biosynthetic process"/>
    <property type="evidence" value="ECO:0007669"/>
    <property type="project" value="InterPro"/>
</dbReference>
<keyword evidence="4" id="KW-0560">Oxidoreductase</keyword>
<dbReference type="Pfam" id="PF01243">
    <property type="entry name" value="PNPOx_N"/>
    <property type="match status" value="1"/>
</dbReference>
<sequence>MASSSKYETLTGETDLDFPEYDSPPPEPMDLAGRWLAEATRHEVREPRSLALATADTAGRASNRFVTVTEIGRRGLVFTTHLCSRKGRELTETGWSSGVFYWRELSRQVILTGPTTPLGAAECDALWAARAVPLHAMSAASRQSEPLADVPALREAADRLAETGRPLPRPERFVGFLLAPETVEFWAADSDRLHRRLLYSRAGEGWQSTRLQP</sequence>
<dbReference type="Pfam" id="PF10590">
    <property type="entry name" value="PNP_phzG_C"/>
    <property type="match status" value="1"/>
</dbReference>